<sequence>MSVALRNLNNNMSSYKGTTLEDEEVSDVVIEEGQMDGPEVGFSYRRLIDWNSALIKKRSGLERLLFAVIFILSLVLLVCIIALIVNYQNDLSRTLCLTETCVQISGSILASVNWAVDPCEDFYKYACGGWVKKNPLPDGQSRWNTFNNLIDHNQAIIRNFLENKTMNVTSEAERKARKFYVACMHEDRIEELGSKPLEDVIEKVFH</sequence>
<reference evidence="3" key="2">
    <citation type="submission" date="2025-09" db="UniProtKB">
        <authorList>
            <consortium name="Ensembl"/>
        </authorList>
    </citation>
    <scope>IDENTIFICATION</scope>
</reference>
<dbReference type="PANTHER" id="PTHR11733">
    <property type="entry name" value="ZINC METALLOPROTEASE FAMILY M13 NEPRILYSIN-RELATED"/>
    <property type="match status" value="1"/>
</dbReference>
<dbReference type="AlphaFoldDB" id="A0A8C4R3M4"/>
<dbReference type="GeneTree" id="ENSGT00940000156921"/>
<accession>A0A8C4R3M4</accession>
<dbReference type="Gene3D" id="3.40.390.10">
    <property type="entry name" value="Collagenase (Catalytic Domain)"/>
    <property type="match status" value="1"/>
</dbReference>
<keyword evidence="1" id="KW-1133">Transmembrane helix</keyword>
<evidence type="ECO:0000313" key="4">
    <source>
        <dbReference type="Proteomes" id="UP000694388"/>
    </source>
</evidence>
<feature type="domain" description="Peptidase M13 N-terminal" evidence="2">
    <location>
        <begin position="118"/>
        <end position="204"/>
    </location>
</feature>
<dbReference type="GO" id="GO:0004222">
    <property type="term" value="F:metalloendopeptidase activity"/>
    <property type="evidence" value="ECO:0007669"/>
    <property type="project" value="InterPro"/>
</dbReference>
<name>A0A8C4R3M4_EPTBU</name>
<reference evidence="3" key="1">
    <citation type="submission" date="2025-08" db="UniProtKB">
        <authorList>
            <consortium name="Ensembl"/>
        </authorList>
    </citation>
    <scope>IDENTIFICATION</scope>
</reference>
<dbReference type="InterPro" id="IPR000718">
    <property type="entry name" value="Peptidase_M13"/>
</dbReference>
<dbReference type="InterPro" id="IPR024079">
    <property type="entry name" value="MetalloPept_cat_dom_sf"/>
</dbReference>
<dbReference type="Proteomes" id="UP000694388">
    <property type="component" value="Unplaced"/>
</dbReference>
<dbReference type="PANTHER" id="PTHR11733:SF167">
    <property type="entry name" value="FI17812P1-RELATED"/>
    <property type="match status" value="1"/>
</dbReference>
<dbReference type="InterPro" id="IPR008753">
    <property type="entry name" value="Peptidase_M13_N"/>
</dbReference>
<evidence type="ECO:0000256" key="1">
    <source>
        <dbReference type="SAM" id="Phobius"/>
    </source>
</evidence>
<dbReference type="GO" id="GO:0005886">
    <property type="term" value="C:plasma membrane"/>
    <property type="evidence" value="ECO:0007669"/>
    <property type="project" value="TreeGrafter"/>
</dbReference>
<dbReference type="GO" id="GO:0016485">
    <property type="term" value="P:protein processing"/>
    <property type="evidence" value="ECO:0007669"/>
    <property type="project" value="TreeGrafter"/>
</dbReference>
<organism evidence="3 4">
    <name type="scientific">Eptatretus burgeri</name>
    <name type="common">Inshore hagfish</name>
    <dbReference type="NCBI Taxonomy" id="7764"/>
    <lineage>
        <taxon>Eukaryota</taxon>
        <taxon>Metazoa</taxon>
        <taxon>Chordata</taxon>
        <taxon>Craniata</taxon>
        <taxon>Vertebrata</taxon>
        <taxon>Cyclostomata</taxon>
        <taxon>Myxini</taxon>
        <taxon>Myxiniformes</taxon>
        <taxon>Myxinidae</taxon>
        <taxon>Eptatretinae</taxon>
        <taxon>Eptatretus</taxon>
    </lineage>
</organism>
<evidence type="ECO:0000259" key="2">
    <source>
        <dbReference type="Pfam" id="PF05649"/>
    </source>
</evidence>
<keyword evidence="1" id="KW-0812">Transmembrane</keyword>
<dbReference type="Pfam" id="PF05649">
    <property type="entry name" value="Peptidase_M13_N"/>
    <property type="match status" value="1"/>
</dbReference>
<dbReference type="PROSITE" id="PS51885">
    <property type="entry name" value="NEPRILYSIN"/>
    <property type="match status" value="1"/>
</dbReference>
<evidence type="ECO:0000313" key="3">
    <source>
        <dbReference type="Ensembl" id="ENSEBUP00000024250.1"/>
    </source>
</evidence>
<protein>
    <recommendedName>
        <fullName evidence="2">Peptidase M13 N-terminal domain-containing protein</fullName>
    </recommendedName>
</protein>
<feature type="transmembrane region" description="Helical" evidence="1">
    <location>
        <begin position="64"/>
        <end position="87"/>
    </location>
</feature>
<keyword evidence="4" id="KW-1185">Reference proteome</keyword>
<dbReference type="Ensembl" id="ENSEBUT00000024826.1">
    <property type="protein sequence ID" value="ENSEBUP00000024250.1"/>
    <property type="gene ID" value="ENSEBUG00000014941.1"/>
</dbReference>
<proteinExistence type="predicted"/>
<dbReference type="SUPFAM" id="SSF55486">
    <property type="entry name" value="Metalloproteases ('zincins'), catalytic domain"/>
    <property type="match status" value="1"/>
</dbReference>
<keyword evidence="1" id="KW-0472">Membrane</keyword>